<dbReference type="InterPro" id="IPR016181">
    <property type="entry name" value="Acyl_CoA_acyltransferase"/>
</dbReference>
<evidence type="ECO:0000313" key="2">
    <source>
        <dbReference type="EMBL" id="MBE4909790.1"/>
    </source>
</evidence>
<name>A0ABR9QMQ0_9BACI</name>
<keyword evidence="1" id="KW-0175">Coiled coil</keyword>
<keyword evidence="3" id="KW-1185">Reference proteome</keyword>
<protein>
    <recommendedName>
        <fullName evidence="4">GNAT family N-acetyltransferase</fullName>
    </recommendedName>
</protein>
<organism evidence="2 3">
    <name type="scientific">Litchfieldia luteola</name>
    <dbReference type="NCBI Taxonomy" id="682179"/>
    <lineage>
        <taxon>Bacteria</taxon>
        <taxon>Bacillati</taxon>
        <taxon>Bacillota</taxon>
        <taxon>Bacilli</taxon>
        <taxon>Bacillales</taxon>
        <taxon>Bacillaceae</taxon>
        <taxon>Litchfieldia</taxon>
    </lineage>
</organism>
<gene>
    <name evidence="2" type="ORF">IMZ08_17285</name>
</gene>
<evidence type="ECO:0000256" key="1">
    <source>
        <dbReference type="SAM" id="Coils"/>
    </source>
</evidence>
<dbReference type="Gene3D" id="3.40.630.30">
    <property type="match status" value="1"/>
</dbReference>
<comment type="caution">
    <text evidence="2">The sequence shown here is derived from an EMBL/GenBank/DDBJ whole genome shotgun (WGS) entry which is preliminary data.</text>
</comment>
<dbReference type="RefSeq" id="WP_193539716.1">
    <property type="nucleotide sequence ID" value="NZ_JADCLJ010000024.1"/>
</dbReference>
<reference evidence="2 3" key="1">
    <citation type="submission" date="2020-10" db="EMBL/GenBank/DDBJ databases">
        <title>Bacillus sp. HD4P25, an endophyte from a halophyte.</title>
        <authorList>
            <person name="Sun J.-Q."/>
        </authorList>
    </citation>
    <scope>NUCLEOTIDE SEQUENCE [LARGE SCALE GENOMIC DNA]</scope>
    <source>
        <strain evidence="2 3">YIM 93174</strain>
    </source>
</reference>
<accession>A0ABR9QMQ0</accession>
<sequence>MDDVETKDKVEIQEELENLEFQVYRMQENMKEIAKKWKILGIEQTHDNSWVIIYIMDDGNTCKIMLDDCDTPYRGMWDFSIQAYYSEDNNIHIGDIKGDANKGFGSICMDYLKNLAKNQNIQYITGDIAERDWDHLDRLIHFYEKHNFKVEVDYNDRSGEIKWNSLYQ</sequence>
<evidence type="ECO:0008006" key="4">
    <source>
        <dbReference type="Google" id="ProtNLM"/>
    </source>
</evidence>
<dbReference type="EMBL" id="JADCLJ010000024">
    <property type="protein sequence ID" value="MBE4909790.1"/>
    <property type="molecule type" value="Genomic_DNA"/>
</dbReference>
<dbReference type="SUPFAM" id="SSF55729">
    <property type="entry name" value="Acyl-CoA N-acyltransferases (Nat)"/>
    <property type="match status" value="1"/>
</dbReference>
<feature type="coiled-coil region" evidence="1">
    <location>
        <begin position="9"/>
        <end position="36"/>
    </location>
</feature>
<evidence type="ECO:0000313" key="3">
    <source>
        <dbReference type="Proteomes" id="UP001516662"/>
    </source>
</evidence>
<dbReference type="Proteomes" id="UP001516662">
    <property type="component" value="Unassembled WGS sequence"/>
</dbReference>
<proteinExistence type="predicted"/>